<evidence type="ECO:0000313" key="13">
    <source>
        <dbReference type="Proteomes" id="UP000472264"/>
    </source>
</evidence>
<keyword evidence="6 9" id="KW-0949">S-adenosyl-L-methionine</keyword>
<dbReference type="Proteomes" id="UP000472264">
    <property type="component" value="Chromosome 6"/>
</dbReference>
<dbReference type="InterPro" id="IPR023267">
    <property type="entry name" value="RCMT"/>
</dbReference>
<reference evidence="12" key="2">
    <citation type="submission" date="2025-08" db="UniProtKB">
        <authorList>
            <consortium name="Ensembl"/>
        </authorList>
    </citation>
    <scope>IDENTIFICATION</scope>
</reference>
<comment type="subcellular location">
    <subcellularLocation>
        <location evidence="1">Nucleus</location>
        <location evidence="1">Nucleolus</location>
    </subcellularLocation>
</comment>
<keyword evidence="4 9" id="KW-0489">Methyltransferase</keyword>
<evidence type="ECO:0000256" key="6">
    <source>
        <dbReference type="ARBA" id="ARBA00022691"/>
    </source>
</evidence>
<evidence type="ECO:0000256" key="5">
    <source>
        <dbReference type="ARBA" id="ARBA00022679"/>
    </source>
</evidence>
<feature type="compositionally biased region" description="Basic and acidic residues" evidence="10">
    <location>
        <begin position="142"/>
        <end position="154"/>
    </location>
</feature>
<dbReference type="Pfam" id="PF01189">
    <property type="entry name" value="Methyltr_RsmB-F"/>
    <property type="match status" value="1"/>
</dbReference>
<feature type="compositionally biased region" description="Basic and acidic residues" evidence="10">
    <location>
        <begin position="632"/>
        <end position="649"/>
    </location>
</feature>
<dbReference type="GO" id="GO:0009383">
    <property type="term" value="F:rRNA (cytosine-C5-)-methyltransferase activity"/>
    <property type="evidence" value="ECO:0007669"/>
    <property type="project" value="TreeGrafter"/>
</dbReference>
<protein>
    <recommendedName>
        <fullName evidence="11">SAM-dependent MTase RsmB/NOP-type domain-containing protein</fullName>
    </recommendedName>
</protein>
<dbReference type="Gene3D" id="3.30.70.1170">
    <property type="entry name" value="Sun protein, domain 3"/>
    <property type="match status" value="1"/>
</dbReference>
<dbReference type="AlphaFoldDB" id="A0A665TTR4"/>
<dbReference type="GO" id="GO:0070475">
    <property type="term" value="P:rRNA base methylation"/>
    <property type="evidence" value="ECO:0007669"/>
    <property type="project" value="TreeGrafter"/>
</dbReference>
<feature type="active site" description="Nucleophile" evidence="9">
    <location>
        <position position="500"/>
    </location>
</feature>
<dbReference type="GO" id="GO:0000470">
    <property type="term" value="P:maturation of LSU-rRNA"/>
    <property type="evidence" value="ECO:0007669"/>
    <property type="project" value="TreeGrafter"/>
</dbReference>
<evidence type="ECO:0000256" key="8">
    <source>
        <dbReference type="ARBA" id="ARBA00023242"/>
    </source>
</evidence>
<gene>
    <name evidence="12" type="primary">nop2</name>
</gene>
<evidence type="ECO:0000256" key="4">
    <source>
        <dbReference type="ARBA" id="ARBA00022603"/>
    </source>
</evidence>
<dbReference type="Ensembl" id="ENSENLT00000008913.1">
    <property type="protein sequence ID" value="ENSENLP00000008506.1"/>
    <property type="gene ID" value="ENSENLG00000003558.1"/>
</dbReference>
<feature type="binding site" evidence="9">
    <location>
        <position position="443"/>
    </location>
    <ligand>
        <name>S-adenosyl-L-methionine</name>
        <dbReference type="ChEBI" id="CHEBI:59789"/>
    </ligand>
</feature>
<dbReference type="SUPFAM" id="SSF53335">
    <property type="entry name" value="S-adenosyl-L-methionine-dependent methyltransferases"/>
    <property type="match status" value="1"/>
</dbReference>
<dbReference type="PROSITE" id="PS01153">
    <property type="entry name" value="NOL1_NOP2_SUN"/>
    <property type="match status" value="1"/>
</dbReference>
<reference evidence="12" key="1">
    <citation type="submission" date="2021-04" db="EMBL/GenBank/DDBJ databases">
        <authorList>
            <consortium name="Wellcome Sanger Institute Data Sharing"/>
        </authorList>
    </citation>
    <scope>NUCLEOTIDE SEQUENCE [LARGE SCALE GENOMIC DNA]</scope>
</reference>
<dbReference type="PROSITE" id="PS51686">
    <property type="entry name" value="SAM_MT_RSMB_NOP"/>
    <property type="match status" value="1"/>
</dbReference>
<dbReference type="InterPro" id="IPR054728">
    <property type="entry name" value="RsmB-like_ferredoxin"/>
</dbReference>
<evidence type="ECO:0000256" key="2">
    <source>
        <dbReference type="ARBA" id="ARBA00007494"/>
    </source>
</evidence>
<dbReference type="NCBIfam" id="TIGR00446">
    <property type="entry name" value="nop2p"/>
    <property type="match status" value="1"/>
</dbReference>
<feature type="region of interest" description="Disordered" evidence="10">
    <location>
        <begin position="1"/>
        <end position="186"/>
    </location>
</feature>
<dbReference type="GO" id="GO:0003723">
    <property type="term" value="F:RNA binding"/>
    <property type="evidence" value="ECO:0007669"/>
    <property type="project" value="UniProtKB-UniRule"/>
</dbReference>
<feature type="compositionally biased region" description="Basic residues" evidence="10">
    <location>
        <begin position="10"/>
        <end position="21"/>
    </location>
</feature>
<dbReference type="PRINTS" id="PR02012">
    <property type="entry name" value="RCMTNOP2"/>
</dbReference>
<dbReference type="InterPro" id="IPR023273">
    <property type="entry name" value="RCMT_NOP2"/>
</dbReference>
<dbReference type="InterPro" id="IPR049560">
    <property type="entry name" value="MeTrfase_RsmB-F_NOP2_cat"/>
</dbReference>
<feature type="binding site" evidence="9">
    <location>
        <begin position="375"/>
        <end position="381"/>
    </location>
    <ligand>
        <name>S-adenosyl-L-methionine</name>
        <dbReference type="ChEBI" id="CHEBI:59789"/>
    </ligand>
</feature>
<dbReference type="InterPro" id="IPR029063">
    <property type="entry name" value="SAM-dependent_MTases_sf"/>
</dbReference>
<evidence type="ECO:0000256" key="3">
    <source>
        <dbReference type="ARBA" id="ARBA00022517"/>
    </source>
</evidence>
<dbReference type="InterPro" id="IPR001678">
    <property type="entry name" value="MeTrfase_RsmB-F_NOP2_dom"/>
</dbReference>
<dbReference type="GO" id="GO:0005730">
    <property type="term" value="C:nucleolus"/>
    <property type="evidence" value="ECO:0007669"/>
    <property type="project" value="UniProtKB-SubCell"/>
</dbReference>
<comment type="similarity">
    <text evidence="2 9">Belongs to the class I-like SAM-binding methyltransferase superfamily. RsmB/NOP family.</text>
</comment>
<dbReference type="Pfam" id="PF22458">
    <property type="entry name" value="RsmF-B_ferredox"/>
    <property type="match status" value="1"/>
</dbReference>
<feature type="compositionally biased region" description="Acidic residues" evidence="10">
    <location>
        <begin position="57"/>
        <end position="80"/>
    </location>
</feature>
<evidence type="ECO:0000313" key="12">
    <source>
        <dbReference type="Ensembl" id="ENSENLP00000008506.1"/>
    </source>
</evidence>
<feature type="region of interest" description="Disordered" evidence="10">
    <location>
        <begin position="601"/>
        <end position="738"/>
    </location>
</feature>
<keyword evidence="7 9" id="KW-0694">RNA-binding</keyword>
<feature type="domain" description="SAM-dependent MTase RsmB/NOP-type" evidence="11">
    <location>
        <begin position="283"/>
        <end position="570"/>
    </location>
</feature>
<evidence type="ECO:0000256" key="7">
    <source>
        <dbReference type="ARBA" id="ARBA00022884"/>
    </source>
</evidence>
<dbReference type="FunFam" id="3.30.70.1170:FF:000001">
    <property type="entry name" value="Ribosomal RNA methyltransferase Nop2"/>
    <property type="match status" value="1"/>
</dbReference>
<evidence type="ECO:0000256" key="1">
    <source>
        <dbReference type="ARBA" id="ARBA00004604"/>
    </source>
</evidence>
<name>A0A665TTR4_ECHNA</name>
<feature type="compositionally biased region" description="Basic and acidic residues" evidence="10">
    <location>
        <begin position="94"/>
        <end position="109"/>
    </location>
</feature>
<keyword evidence="8" id="KW-0539">Nucleus</keyword>
<feature type="compositionally biased region" description="Acidic residues" evidence="10">
    <location>
        <begin position="110"/>
        <end position="133"/>
    </location>
</feature>
<dbReference type="Gene3D" id="3.40.50.150">
    <property type="entry name" value="Vaccinia Virus protein VP39"/>
    <property type="match status" value="1"/>
</dbReference>
<accession>A0A665TTR4</accession>
<dbReference type="InterPro" id="IPR018314">
    <property type="entry name" value="RsmB/NOL1/NOP2-like_CS"/>
</dbReference>
<keyword evidence="3" id="KW-0690">Ribosome biogenesis</keyword>
<feature type="compositionally biased region" description="Basic residues" evidence="10">
    <location>
        <begin position="708"/>
        <end position="738"/>
    </location>
</feature>
<dbReference type="InterPro" id="IPR011023">
    <property type="entry name" value="Nop2p"/>
</dbReference>
<keyword evidence="5 9" id="KW-0808">Transferase</keyword>
<reference evidence="12" key="3">
    <citation type="submission" date="2025-09" db="UniProtKB">
        <authorList>
            <consortium name="Ensembl"/>
        </authorList>
    </citation>
    <scope>IDENTIFICATION</scope>
</reference>
<sequence length="738" mass="82730">MGRRLDPTNKVKRGPGKKAKKQQGAETELAKFITDGFTDENSKWLKPSKRKRKIDEAESEDDSDEHWEETEEEEEEEEEQQQQQQKQKQKKKAGKDQGKNNEKSEVKMEEVDDDDDDDEEMVDDYGAPDDGSADDALLPIERAAKKEQKMKETMGLESDDDDDDDDDEEEEEEEEKDDEDEDADMDEDDAVQANIEEIDKFKLPVADETEREGILPLDLKTIHQRIKDNIDVLCNFSTKREEGKERAEYISLLKRDLCTYYSYNTFLIEKLIDLFPLSELVDFLEANEIHRPVTIRTNTLKTRRRDLAQALINRGVNLDPLGKWSKVGLVIYDSSVPIGATPEYLAGQYMLQGASSFLPVMALSPQEGELVLDMSCAPGGKTSYIAQLMRNTGMIVANDANAERLKSVVGNIHRLGVTNTVVCNYDGRQFPKVMGGFDRVLLDAPCSGTGVIAKDPAVKTSKDEADIQRSAHLQKELLLSAIDSVNAESPSGGYLVYCTCSIMVEENEWVVDYALKKRNVKLVPTGLDFGKEGFTRFKERRFHPSLKLSRRFYPHSHNMDGFFVAKLKKFSNVIPTTPFMIVNVSCHTNCFSANIDEEDSEAPEATAATQSPPVKPSKSDKISKTVPGKAGSAKEKAQHNGTAAKEKAKIKPKGKKNSTTGPKQAKIAKMDPETVKGAEAKKPTVKTTEETETSKAGKKTGSRFEKKQGKKTKSHLKGKKRMGKNKFKKLKKMLQKSE</sequence>
<feature type="compositionally biased region" description="Basic and acidic residues" evidence="10">
    <location>
        <begin position="668"/>
        <end position="695"/>
    </location>
</feature>
<evidence type="ECO:0000256" key="9">
    <source>
        <dbReference type="PROSITE-ProRule" id="PRU01023"/>
    </source>
</evidence>
<feature type="binding site" evidence="9">
    <location>
        <position position="399"/>
    </location>
    <ligand>
        <name>S-adenosyl-L-methionine</name>
        <dbReference type="ChEBI" id="CHEBI:59789"/>
    </ligand>
</feature>
<keyword evidence="13" id="KW-1185">Reference proteome</keyword>
<dbReference type="PANTHER" id="PTHR22807:SF30">
    <property type="entry name" value="28S RRNA (CYTOSINE(4447)-C(5))-METHYLTRANSFERASE-RELATED"/>
    <property type="match status" value="1"/>
</dbReference>
<organism evidence="12 13">
    <name type="scientific">Echeneis naucrates</name>
    <name type="common">Live sharksucker</name>
    <dbReference type="NCBI Taxonomy" id="173247"/>
    <lineage>
        <taxon>Eukaryota</taxon>
        <taxon>Metazoa</taxon>
        <taxon>Chordata</taxon>
        <taxon>Craniata</taxon>
        <taxon>Vertebrata</taxon>
        <taxon>Euteleostomi</taxon>
        <taxon>Actinopterygii</taxon>
        <taxon>Neopterygii</taxon>
        <taxon>Teleostei</taxon>
        <taxon>Neoteleostei</taxon>
        <taxon>Acanthomorphata</taxon>
        <taxon>Carangaria</taxon>
        <taxon>Carangiformes</taxon>
        <taxon>Echeneidae</taxon>
        <taxon>Echeneis</taxon>
    </lineage>
</organism>
<evidence type="ECO:0000256" key="10">
    <source>
        <dbReference type="SAM" id="MobiDB-lite"/>
    </source>
</evidence>
<feature type="compositionally biased region" description="Acidic residues" evidence="10">
    <location>
        <begin position="157"/>
        <end position="186"/>
    </location>
</feature>
<feature type="binding site" evidence="9">
    <location>
        <position position="426"/>
    </location>
    <ligand>
        <name>S-adenosyl-L-methionine</name>
        <dbReference type="ChEBI" id="CHEBI:59789"/>
    </ligand>
</feature>
<evidence type="ECO:0000259" key="11">
    <source>
        <dbReference type="PROSITE" id="PS51686"/>
    </source>
</evidence>
<dbReference type="PRINTS" id="PR02008">
    <property type="entry name" value="RCMTFAMILY"/>
</dbReference>
<proteinExistence type="inferred from homology"/>
<dbReference type="PANTHER" id="PTHR22807">
    <property type="entry name" value="NOP2 YEAST -RELATED NOL1/NOP2/FMU SUN DOMAIN-CONTAINING"/>
    <property type="match status" value="1"/>
</dbReference>